<dbReference type="Gene3D" id="1.20.1250.20">
    <property type="entry name" value="MFS general substrate transporter like domains"/>
    <property type="match status" value="2"/>
</dbReference>
<dbReference type="PANTHER" id="PTHR11328:SF24">
    <property type="entry name" value="MAJOR FACILITATOR SUPERFAMILY (MFS) PROFILE DOMAIN-CONTAINING PROTEIN"/>
    <property type="match status" value="1"/>
</dbReference>
<keyword evidence="4" id="KW-1185">Reference proteome</keyword>
<feature type="transmembrane region" description="Helical" evidence="2">
    <location>
        <begin position="319"/>
        <end position="340"/>
    </location>
</feature>
<feature type="transmembrane region" description="Helical" evidence="2">
    <location>
        <begin position="437"/>
        <end position="458"/>
    </location>
</feature>
<dbReference type="EMBL" id="JAAMOW010000006">
    <property type="protein sequence ID" value="NGY05580.1"/>
    <property type="molecule type" value="Genomic_DNA"/>
</dbReference>
<feature type="transmembrane region" description="Helical" evidence="2">
    <location>
        <begin position="154"/>
        <end position="173"/>
    </location>
</feature>
<proteinExistence type="inferred from homology"/>
<comment type="caution">
    <text evidence="3">The sequence shown here is derived from an EMBL/GenBank/DDBJ whole genome shotgun (WGS) entry which is preliminary data.</text>
</comment>
<evidence type="ECO:0000256" key="2">
    <source>
        <dbReference type="SAM" id="Phobius"/>
    </source>
</evidence>
<gene>
    <name evidence="3" type="ORF">G7Y85_12475</name>
</gene>
<dbReference type="SUPFAM" id="SSF103473">
    <property type="entry name" value="MFS general substrate transporter"/>
    <property type="match status" value="1"/>
</dbReference>
<evidence type="ECO:0008006" key="5">
    <source>
        <dbReference type="Google" id="ProtNLM"/>
    </source>
</evidence>
<keyword evidence="2" id="KW-0472">Membrane</keyword>
<feature type="transmembrane region" description="Helical" evidence="2">
    <location>
        <begin position="346"/>
        <end position="368"/>
    </location>
</feature>
<accession>A0A6M2BTC8</accession>
<keyword evidence="2" id="KW-1133">Transmembrane helix</keyword>
<keyword evidence="2" id="KW-0812">Transmembrane</keyword>
<feature type="transmembrane region" description="Helical" evidence="2">
    <location>
        <begin position="249"/>
        <end position="274"/>
    </location>
</feature>
<feature type="transmembrane region" description="Helical" evidence="2">
    <location>
        <begin position="286"/>
        <end position="307"/>
    </location>
</feature>
<dbReference type="PANTHER" id="PTHR11328">
    <property type="entry name" value="MAJOR FACILITATOR SUPERFAMILY DOMAIN-CONTAINING PROTEIN"/>
    <property type="match status" value="1"/>
</dbReference>
<comment type="similarity">
    <text evidence="1">Belongs to the sodium:galactoside symporter (TC 2.A.2) family.</text>
</comment>
<dbReference type="Proteomes" id="UP000472676">
    <property type="component" value="Unassembled WGS sequence"/>
</dbReference>
<evidence type="ECO:0000313" key="3">
    <source>
        <dbReference type="EMBL" id="NGY05580.1"/>
    </source>
</evidence>
<feature type="transmembrane region" description="Helical" evidence="2">
    <location>
        <begin position="193"/>
        <end position="213"/>
    </location>
</feature>
<reference evidence="3 4" key="1">
    <citation type="journal article" date="2014" name="Int. J. Syst. Evol. Microbiol.">
        <title>Solimonas terrae sp. nov., isolated from soil.</title>
        <authorList>
            <person name="Kim S.J."/>
            <person name="Moon J.Y."/>
            <person name="Weon H.Y."/>
            <person name="Ahn J.H."/>
            <person name="Chen W.M."/>
            <person name="Kwon S.W."/>
        </authorList>
    </citation>
    <scope>NUCLEOTIDE SEQUENCE [LARGE SCALE GENOMIC DNA]</scope>
    <source>
        <strain evidence="3 4">KIS83-12</strain>
    </source>
</reference>
<protein>
    <recommendedName>
        <fullName evidence="5">MFS transporter</fullName>
    </recommendedName>
</protein>
<feature type="transmembrane region" description="Helical" evidence="2">
    <location>
        <begin position="389"/>
        <end position="417"/>
    </location>
</feature>
<evidence type="ECO:0000256" key="1">
    <source>
        <dbReference type="ARBA" id="ARBA00009617"/>
    </source>
</evidence>
<feature type="transmembrane region" description="Helical" evidence="2">
    <location>
        <begin position="41"/>
        <end position="67"/>
    </location>
</feature>
<sequence>MSDEIAASRTRISVPVKLAYGLGSVAFGIKDHGFSALLMLYYNQVIGLPASWVGAAIMVAMIVDAVVDPLIGHWSDSFRSRWGRRHPFMYASALPLSLAYLLLWSPPSVDQGMQFAYLVVMSILVRISISFFEIPNTALMNEFTKDYDERTSLATYRTMLYAIGMVGMGVVTFKLLLRPDVAGTVGQLNAAGYIGYSHVAAALMLACVMLSSWGSHRHVARVASDIPAQERVGLIGLWRGLGAILLDRVYSSVLLCCFFFAVATGMNTALGTYFNTYFWRMSADQMGTLAAAAFVGMLLAPPTAMLARRFGKKKVAIGLLLVALAACTGPIAIVLVLGLQPSGSRLMGWLIVQSVFSVQCILAGMILLTSMVADVGEHLQLKTGRRMEGLMFAALIMLNKAVSGMGVFTAGLMLSAIHFPEKARPGEVAVPLIHQLGWIYIVSLSVLWLLAVLCLRFYPITREAHLRMVERLENS</sequence>
<dbReference type="Pfam" id="PF13347">
    <property type="entry name" value="MFS_2"/>
    <property type="match status" value="1"/>
</dbReference>
<name>A0A6M2BTC8_9GAMM</name>
<feature type="transmembrane region" description="Helical" evidence="2">
    <location>
        <begin position="115"/>
        <end position="134"/>
    </location>
</feature>
<dbReference type="GO" id="GO:0008643">
    <property type="term" value="P:carbohydrate transport"/>
    <property type="evidence" value="ECO:0007669"/>
    <property type="project" value="InterPro"/>
</dbReference>
<dbReference type="InterPro" id="IPR036259">
    <property type="entry name" value="MFS_trans_sf"/>
</dbReference>
<dbReference type="RefSeq" id="WP_166257364.1">
    <property type="nucleotide sequence ID" value="NZ_JAAMOW010000006.1"/>
</dbReference>
<dbReference type="GO" id="GO:0005886">
    <property type="term" value="C:plasma membrane"/>
    <property type="evidence" value="ECO:0007669"/>
    <property type="project" value="TreeGrafter"/>
</dbReference>
<dbReference type="GO" id="GO:0015293">
    <property type="term" value="F:symporter activity"/>
    <property type="evidence" value="ECO:0007669"/>
    <property type="project" value="InterPro"/>
</dbReference>
<organism evidence="3 4">
    <name type="scientific">Solimonas terrae</name>
    <dbReference type="NCBI Taxonomy" id="1396819"/>
    <lineage>
        <taxon>Bacteria</taxon>
        <taxon>Pseudomonadati</taxon>
        <taxon>Pseudomonadota</taxon>
        <taxon>Gammaproteobacteria</taxon>
        <taxon>Nevskiales</taxon>
        <taxon>Nevskiaceae</taxon>
        <taxon>Solimonas</taxon>
    </lineage>
</organism>
<dbReference type="AlphaFoldDB" id="A0A6M2BTC8"/>
<evidence type="ECO:0000313" key="4">
    <source>
        <dbReference type="Proteomes" id="UP000472676"/>
    </source>
</evidence>
<feature type="transmembrane region" description="Helical" evidence="2">
    <location>
        <begin position="87"/>
        <end position="103"/>
    </location>
</feature>
<dbReference type="InterPro" id="IPR039672">
    <property type="entry name" value="MFS_2"/>
</dbReference>